<dbReference type="Gene3D" id="3.20.20.450">
    <property type="entry name" value="EAL domain"/>
    <property type="match status" value="1"/>
</dbReference>
<dbReference type="InterPro" id="IPR029787">
    <property type="entry name" value="Nucleotide_cyclase"/>
</dbReference>
<dbReference type="Pfam" id="PF00563">
    <property type="entry name" value="EAL"/>
    <property type="match status" value="1"/>
</dbReference>
<dbReference type="InterPro" id="IPR003018">
    <property type="entry name" value="GAF"/>
</dbReference>
<dbReference type="SUPFAM" id="SSF141868">
    <property type="entry name" value="EAL domain-like"/>
    <property type="match status" value="1"/>
</dbReference>
<dbReference type="PROSITE" id="PS50883">
    <property type="entry name" value="EAL"/>
    <property type="match status" value="1"/>
</dbReference>
<dbReference type="SUPFAM" id="SSF55073">
    <property type="entry name" value="Nucleotide cyclase"/>
    <property type="match status" value="1"/>
</dbReference>
<dbReference type="Gene3D" id="3.30.70.270">
    <property type="match status" value="1"/>
</dbReference>
<dbReference type="SMART" id="SM00065">
    <property type="entry name" value="GAF"/>
    <property type="match status" value="1"/>
</dbReference>
<dbReference type="PANTHER" id="PTHR33121:SF79">
    <property type="entry name" value="CYCLIC DI-GMP PHOSPHODIESTERASE PDED-RELATED"/>
    <property type="match status" value="1"/>
</dbReference>
<dbReference type="Pfam" id="PF01590">
    <property type="entry name" value="GAF"/>
    <property type="match status" value="1"/>
</dbReference>
<accession>A0A3N4NMS4</accession>
<dbReference type="InterPro" id="IPR043128">
    <property type="entry name" value="Rev_trsase/Diguanyl_cyclase"/>
</dbReference>
<comment type="caution">
    <text evidence="2">The sequence shown here is derived from an EMBL/GenBank/DDBJ whole genome shotgun (WGS) entry which is preliminary data.</text>
</comment>
<dbReference type="EMBL" id="RMVG01000016">
    <property type="protein sequence ID" value="RPD96855.1"/>
    <property type="molecule type" value="Genomic_DNA"/>
</dbReference>
<reference evidence="2 3" key="1">
    <citation type="submission" date="2018-11" db="EMBL/GenBank/DDBJ databases">
        <title>Whole genome sequencing of Pantoea sp. RIT388.</title>
        <authorList>
            <person name="Gan H.M."/>
            <person name="Hudson A.O."/>
        </authorList>
    </citation>
    <scope>NUCLEOTIDE SEQUENCE [LARGE SCALE GENOMIC DNA]</scope>
    <source>
        <strain evidence="2 3">RIT388</strain>
    </source>
</reference>
<dbReference type="RefSeq" id="WP_123802310.1">
    <property type="nucleotide sequence ID" value="NZ_RMVG01000016.1"/>
</dbReference>
<dbReference type="InterPro" id="IPR001633">
    <property type="entry name" value="EAL_dom"/>
</dbReference>
<dbReference type="SMART" id="SM00267">
    <property type="entry name" value="GGDEF"/>
    <property type="match status" value="1"/>
</dbReference>
<dbReference type="SUPFAM" id="SSF55781">
    <property type="entry name" value="GAF domain-like"/>
    <property type="match status" value="1"/>
</dbReference>
<dbReference type="InterPro" id="IPR050706">
    <property type="entry name" value="Cyclic-di-GMP_PDE-like"/>
</dbReference>
<dbReference type="AlphaFoldDB" id="A0A3N4NMS4"/>
<dbReference type="GO" id="GO:0071111">
    <property type="term" value="F:cyclic-guanylate-specific phosphodiesterase activity"/>
    <property type="evidence" value="ECO:0007669"/>
    <property type="project" value="InterPro"/>
</dbReference>
<sequence length="587" mass="64851">MRDLWSIATVKPGENEIQQLKAFDAEREEILKKFVLLASQVLDIPAGFVSVLDEDSQYIKASHRFDLTVSSRQDALCRYVVESQAAVVIPDTSLDARFLRHPLVLGSPYIRFYAGVPLITPTGVAIGTLCVTDTEPHLFPGEKVATLTMLAQLVTAFLTAWHAAGFTDTLTGLPNHRRLVRDLLFLQQAQDDRLRRLIVIECLDLPRTFELARTLGIEPVSNLLQDLATLLPLRLRLSPGDLFYVLSAGRFALLASDTSRISAAWVAGRLEGITADVGEGLSVSLSPFSGETLFQAHIQPPADIISQALEAMREAVSLKIPALSFRDELRAQQKREMSLMSDLSAALRGGGGLYLVYQPKICLHTGKTVGLEALIRWKHAVHGELLPAAFLQLASQTNLLALLTEWVINESIAQLVKWKLTRYQLPVTVNISGQDFSRSGFVERLVDSMAKAGLPHHLLGVECLETEKVIECPQALKGIDALKSKGFSVALDDFGAGYSNINYLSRVPLDVIKLDRSLVSQIATDTAARIIARSIITMLKELNYVVIAEGVEDVQTLNELKRFGCDQAQGYFYSRPLKPEELEVWLQ</sequence>
<dbReference type="Pfam" id="PF00990">
    <property type="entry name" value="GGDEF"/>
    <property type="match status" value="1"/>
</dbReference>
<dbReference type="OrthoDB" id="6597954at2"/>
<organism evidence="2 3">
    <name type="scientific">Candidatus Pantoea deserta</name>
    <dbReference type="NCBI Taxonomy" id="1869313"/>
    <lineage>
        <taxon>Bacteria</taxon>
        <taxon>Pseudomonadati</taxon>
        <taxon>Pseudomonadota</taxon>
        <taxon>Gammaproteobacteria</taxon>
        <taxon>Enterobacterales</taxon>
        <taxon>Erwiniaceae</taxon>
        <taxon>Pantoea</taxon>
    </lineage>
</organism>
<feature type="domain" description="EAL" evidence="1">
    <location>
        <begin position="336"/>
        <end position="587"/>
    </location>
</feature>
<dbReference type="Gene3D" id="3.30.450.40">
    <property type="match status" value="1"/>
</dbReference>
<gene>
    <name evidence="2" type="ORF">BBB56_18110</name>
</gene>
<dbReference type="PANTHER" id="PTHR33121">
    <property type="entry name" value="CYCLIC DI-GMP PHOSPHODIESTERASE PDEF"/>
    <property type="match status" value="1"/>
</dbReference>
<protein>
    <submittedName>
        <fullName evidence="2">GGDEF domain-containing protein</fullName>
    </submittedName>
</protein>
<dbReference type="InterPro" id="IPR029016">
    <property type="entry name" value="GAF-like_dom_sf"/>
</dbReference>
<proteinExistence type="predicted"/>
<evidence type="ECO:0000259" key="1">
    <source>
        <dbReference type="PROSITE" id="PS50883"/>
    </source>
</evidence>
<dbReference type="SMART" id="SM00052">
    <property type="entry name" value="EAL"/>
    <property type="match status" value="1"/>
</dbReference>
<name>A0A3N4NMS4_9GAMM</name>
<keyword evidence="3" id="KW-1185">Reference proteome</keyword>
<dbReference type="InterPro" id="IPR000160">
    <property type="entry name" value="GGDEF_dom"/>
</dbReference>
<evidence type="ECO:0000313" key="2">
    <source>
        <dbReference type="EMBL" id="RPD96855.1"/>
    </source>
</evidence>
<dbReference type="Proteomes" id="UP000281332">
    <property type="component" value="Unassembled WGS sequence"/>
</dbReference>
<evidence type="ECO:0000313" key="3">
    <source>
        <dbReference type="Proteomes" id="UP000281332"/>
    </source>
</evidence>
<dbReference type="CDD" id="cd01948">
    <property type="entry name" value="EAL"/>
    <property type="match status" value="1"/>
</dbReference>
<dbReference type="InterPro" id="IPR035919">
    <property type="entry name" value="EAL_sf"/>
</dbReference>